<dbReference type="RefSeq" id="WP_210033297.1">
    <property type="nucleotide sequence ID" value="NZ_JAGINU010000001.1"/>
</dbReference>
<sequence length="187" mass="19560">MAAADVITLDVAAAHLNMTSTGADAAELAVHISAASAMVEHHVGPVIIREFTDYERYGRRIVLDRGPVVSLVSVTPSYGGDVLDVAEFRVTPDTGVVRYATGGRLAGGPYDIAYTAGRAVTVDTVPPALTLACCVIVAHLWETQRAVTFGGQAGFGTDDFVASSSGSGFAVPYRARDLMAPYRSVVV</sequence>
<accession>A0ABS4W1Z4</accession>
<organism evidence="1 2">
    <name type="scientific">Pseudonocardia parietis</name>
    <dbReference type="NCBI Taxonomy" id="570936"/>
    <lineage>
        <taxon>Bacteria</taxon>
        <taxon>Bacillati</taxon>
        <taxon>Actinomycetota</taxon>
        <taxon>Actinomycetes</taxon>
        <taxon>Pseudonocardiales</taxon>
        <taxon>Pseudonocardiaceae</taxon>
        <taxon>Pseudonocardia</taxon>
    </lineage>
</organism>
<protein>
    <submittedName>
        <fullName evidence="1">PhiE125 gp8 family phage protein</fullName>
    </submittedName>
</protein>
<evidence type="ECO:0000313" key="1">
    <source>
        <dbReference type="EMBL" id="MBP2370227.1"/>
    </source>
</evidence>
<keyword evidence="2" id="KW-1185">Reference proteome</keyword>
<comment type="caution">
    <text evidence="1">The sequence shown here is derived from an EMBL/GenBank/DDBJ whole genome shotgun (WGS) entry which is preliminary data.</text>
</comment>
<gene>
    <name evidence="1" type="ORF">JOF36_005923</name>
</gene>
<proteinExistence type="predicted"/>
<evidence type="ECO:0000313" key="2">
    <source>
        <dbReference type="Proteomes" id="UP001519295"/>
    </source>
</evidence>
<dbReference type="EMBL" id="JAGINU010000001">
    <property type="protein sequence ID" value="MBP2370227.1"/>
    <property type="molecule type" value="Genomic_DNA"/>
</dbReference>
<dbReference type="Proteomes" id="UP001519295">
    <property type="component" value="Unassembled WGS sequence"/>
</dbReference>
<dbReference type="Gene3D" id="1.10.3230.30">
    <property type="entry name" value="Phage gp6-like head-tail connector protein"/>
    <property type="match status" value="1"/>
</dbReference>
<name>A0ABS4W1Z4_9PSEU</name>
<reference evidence="1 2" key="1">
    <citation type="submission" date="2021-03" db="EMBL/GenBank/DDBJ databases">
        <title>Sequencing the genomes of 1000 actinobacteria strains.</title>
        <authorList>
            <person name="Klenk H.-P."/>
        </authorList>
    </citation>
    <scope>NUCLEOTIDE SEQUENCE [LARGE SCALE GENOMIC DNA]</scope>
    <source>
        <strain evidence="1 2">DSM 45256</strain>
    </source>
</reference>